<name>A0A1B8QBG6_9GAMM</name>
<comment type="function">
    <text evidence="1">Involved in the modulation of the specificity of the ClpAP-mediated ATP-dependent protein degradation.</text>
</comment>
<dbReference type="EMBL" id="LZNA01000056">
    <property type="protein sequence ID" value="OBX77094.1"/>
    <property type="molecule type" value="Genomic_DNA"/>
</dbReference>
<gene>
    <name evidence="1 5" type="primary">clpS</name>
    <name evidence="3" type="ORF">A9306_01065</name>
    <name evidence="4" type="ORF">A9308_03775</name>
    <name evidence="5" type="ORF">NCTC11091_01264</name>
</gene>
<dbReference type="GO" id="GO:0030163">
    <property type="term" value="P:protein catabolic process"/>
    <property type="evidence" value="ECO:0007669"/>
    <property type="project" value="InterPro"/>
</dbReference>
<evidence type="ECO:0000256" key="1">
    <source>
        <dbReference type="HAMAP-Rule" id="MF_00302"/>
    </source>
</evidence>
<dbReference type="Proteomes" id="UP000092508">
    <property type="component" value="Unassembled WGS sequence"/>
</dbReference>
<accession>A0A1B8QBG6</accession>
<dbReference type="Proteomes" id="UP000092616">
    <property type="component" value="Unassembled WGS sequence"/>
</dbReference>
<dbReference type="Gene3D" id="3.30.1390.10">
    <property type="match status" value="1"/>
</dbReference>
<feature type="domain" description="Adaptor protein ClpS core" evidence="2">
    <location>
        <begin position="58"/>
        <end position="135"/>
    </location>
</feature>
<dbReference type="AlphaFoldDB" id="A0A1B8QBG6"/>
<keyword evidence="3" id="KW-0645">Protease</keyword>
<organism evidence="3 7">
    <name type="scientific">Faucicola atlantae</name>
    <dbReference type="NCBI Taxonomy" id="34059"/>
    <lineage>
        <taxon>Bacteria</taxon>
        <taxon>Pseudomonadati</taxon>
        <taxon>Pseudomonadota</taxon>
        <taxon>Gammaproteobacteria</taxon>
        <taxon>Moraxellales</taxon>
        <taxon>Moraxellaceae</taxon>
        <taxon>Faucicola</taxon>
    </lineage>
</organism>
<dbReference type="PANTHER" id="PTHR33473:SF19">
    <property type="entry name" value="ATP-DEPENDENT CLP PROTEASE ADAPTER PROTEIN CLPS"/>
    <property type="match status" value="1"/>
</dbReference>
<dbReference type="EMBL" id="UGQA01000001">
    <property type="protein sequence ID" value="STY95470.1"/>
    <property type="molecule type" value="Genomic_DNA"/>
</dbReference>
<dbReference type="EMBL" id="LZMZ01000005">
    <property type="protein sequence ID" value="OBX80694.1"/>
    <property type="molecule type" value="Genomic_DNA"/>
</dbReference>
<dbReference type="RefSeq" id="WP_067054841.1">
    <property type="nucleotide sequence ID" value="NZ_CP171132.1"/>
</dbReference>
<dbReference type="InterPro" id="IPR022935">
    <property type="entry name" value="ClpS"/>
</dbReference>
<proteinExistence type="inferred from homology"/>
<keyword evidence="7" id="KW-1185">Reference proteome</keyword>
<protein>
    <recommendedName>
        <fullName evidence="1">ATP-dependent Clp protease adapter protein ClpS</fullName>
    </recommendedName>
</protein>
<dbReference type="GO" id="GO:0008233">
    <property type="term" value="F:peptidase activity"/>
    <property type="evidence" value="ECO:0007669"/>
    <property type="project" value="UniProtKB-KW"/>
</dbReference>
<evidence type="ECO:0000313" key="3">
    <source>
        <dbReference type="EMBL" id="OBX77094.1"/>
    </source>
</evidence>
<comment type="similarity">
    <text evidence="1">Belongs to the ClpS family.</text>
</comment>
<reference evidence="4 6" key="2">
    <citation type="submission" date="2016-06" db="EMBL/GenBank/DDBJ databases">
        <title>Draft genome of Moraxella atlantae CCUG 66109.</title>
        <authorList>
            <person name="Salva-Serra F."/>
            <person name="Engstrom-Jakobsson H."/>
            <person name="Thorell K."/>
            <person name="Gonzales-Siles L."/>
            <person name="Karlsson R."/>
            <person name="Boulund F."/>
            <person name="Engstrand L."/>
            <person name="Kristiansson E."/>
            <person name="Moore E."/>
        </authorList>
    </citation>
    <scope>NUCLEOTIDE SEQUENCE [LARGE SCALE GENOMIC DNA]</scope>
    <source>
        <strain evidence="4 6">CCUG 66109</strain>
    </source>
</reference>
<dbReference type="FunFam" id="3.30.1390.10:FF:000002">
    <property type="entry name" value="ATP-dependent Clp protease adapter protein ClpS"/>
    <property type="match status" value="1"/>
</dbReference>
<dbReference type="HAMAP" id="MF_00302">
    <property type="entry name" value="ClpS"/>
    <property type="match status" value="1"/>
</dbReference>
<sequence>MPTTLAILPSCVFVPVKAAADWHYPSQPTHTTIRAIDNDITPEGEPLDDVLLADPELKRPRHYAVIMYNDDYTPMEFVVGVLQDHFKHNLDQAVSIMLAIHHEGRGIAGVYPKDIAETKAQAVNREARQAGFPLLTQIEPQPDA</sequence>
<keyword evidence="3" id="KW-0378">Hydrolase</keyword>
<evidence type="ECO:0000313" key="8">
    <source>
        <dbReference type="Proteomes" id="UP000255193"/>
    </source>
</evidence>
<reference evidence="5 8" key="3">
    <citation type="submission" date="2018-06" db="EMBL/GenBank/DDBJ databases">
        <authorList>
            <consortium name="Pathogen Informatics"/>
            <person name="Doyle S."/>
        </authorList>
    </citation>
    <scope>NUCLEOTIDE SEQUENCE [LARGE SCALE GENOMIC DNA]</scope>
    <source>
        <strain evidence="5 8">NCTC11091</strain>
    </source>
</reference>
<evidence type="ECO:0000313" key="5">
    <source>
        <dbReference type="EMBL" id="STY95470.1"/>
    </source>
</evidence>
<dbReference type="Proteomes" id="UP000255193">
    <property type="component" value="Unassembled WGS sequence"/>
</dbReference>
<dbReference type="InterPro" id="IPR003769">
    <property type="entry name" value="ClpS_core"/>
</dbReference>
<evidence type="ECO:0000259" key="2">
    <source>
        <dbReference type="Pfam" id="PF02617"/>
    </source>
</evidence>
<dbReference type="Pfam" id="PF02617">
    <property type="entry name" value="ClpS"/>
    <property type="match status" value="1"/>
</dbReference>
<dbReference type="PANTHER" id="PTHR33473">
    <property type="entry name" value="ATP-DEPENDENT CLP PROTEASE ADAPTER PROTEIN CLPS1, CHLOROPLASTIC"/>
    <property type="match status" value="1"/>
</dbReference>
<reference evidence="3 7" key="1">
    <citation type="submission" date="2016-06" db="EMBL/GenBank/DDBJ databases">
        <title>Draft genome of Moraxella atlantae CCUG 59586.</title>
        <authorList>
            <person name="Salva-Serra F."/>
            <person name="Engstrom-Jakobsson H."/>
            <person name="Thorell K."/>
            <person name="Gonzales-Siles L."/>
            <person name="Karlsson R."/>
            <person name="Boulund F."/>
            <person name="Engstrand L."/>
            <person name="Kristiansson E."/>
            <person name="Moore E."/>
        </authorList>
    </citation>
    <scope>NUCLEOTIDE SEQUENCE [LARGE SCALE GENOMIC DNA]</scope>
    <source>
        <strain evidence="3 7">CCUG 59586</strain>
    </source>
</reference>
<dbReference type="InterPro" id="IPR014719">
    <property type="entry name" value="Ribosomal_bL12_C/ClpS-like"/>
</dbReference>
<dbReference type="SUPFAM" id="SSF54736">
    <property type="entry name" value="ClpS-like"/>
    <property type="match status" value="1"/>
</dbReference>
<evidence type="ECO:0000313" key="7">
    <source>
        <dbReference type="Proteomes" id="UP000092616"/>
    </source>
</evidence>
<dbReference type="STRING" id="34059.A9308_03775"/>
<dbReference type="OrthoDB" id="9796121at2"/>
<evidence type="ECO:0000313" key="6">
    <source>
        <dbReference type="Proteomes" id="UP000092508"/>
    </source>
</evidence>
<comment type="subunit">
    <text evidence="1">Binds to the N-terminal domain of the chaperone ClpA.</text>
</comment>
<dbReference type="GO" id="GO:0006508">
    <property type="term" value="P:proteolysis"/>
    <property type="evidence" value="ECO:0007669"/>
    <property type="project" value="UniProtKB-UniRule"/>
</dbReference>
<evidence type="ECO:0000313" key="4">
    <source>
        <dbReference type="EMBL" id="OBX80694.1"/>
    </source>
</evidence>